<dbReference type="SUPFAM" id="SSF53822">
    <property type="entry name" value="Periplasmic binding protein-like I"/>
    <property type="match status" value="1"/>
</dbReference>
<reference evidence="1" key="1">
    <citation type="submission" date="2020-11" db="EMBL/GenBank/DDBJ databases">
        <title>Enhanced detection system for hospital associated transmission using whole genome sequencing surveillance.</title>
        <authorList>
            <person name="Harrison L.H."/>
            <person name="Van Tyne D."/>
            <person name="Marsh J.W."/>
            <person name="Griffith M.P."/>
            <person name="Snyder D.J."/>
            <person name="Cooper V.S."/>
            <person name="Mustapha M."/>
        </authorList>
    </citation>
    <scope>NUCLEOTIDE SEQUENCE</scope>
    <source>
        <strain evidence="1">STEN00092</strain>
    </source>
</reference>
<proteinExistence type="predicted"/>
<gene>
    <name evidence="1" type="ORF">I5U57_03265</name>
</gene>
<dbReference type="InterPro" id="IPR000843">
    <property type="entry name" value="HTH_LacI"/>
</dbReference>
<evidence type="ECO:0000313" key="1">
    <source>
        <dbReference type="EMBL" id="MBH1638468.1"/>
    </source>
</evidence>
<organism evidence="1 2">
    <name type="scientific">Stenotrophomonas maltophilia</name>
    <name type="common">Pseudomonas maltophilia</name>
    <name type="synonym">Xanthomonas maltophilia</name>
    <dbReference type="NCBI Taxonomy" id="40324"/>
    <lineage>
        <taxon>Bacteria</taxon>
        <taxon>Pseudomonadati</taxon>
        <taxon>Pseudomonadota</taxon>
        <taxon>Gammaproteobacteria</taxon>
        <taxon>Lysobacterales</taxon>
        <taxon>Lysobacteraceae</taxon>
        <taxon>Stenotrophomonas</taxon>
        <taxon>Stenotrophomonas maltophilia group</taxon>
    </lineage>
</organism>
<dbReference type="PANTHER" id="PTHR30146">
    <property type="entry name" value="LACI-RELATED TRANSCRIPTIONAL REPRESSOR"/>
    <property type="match status" value="1"/>
</dbReference>
<dbReference type="PRINTS" id="PR00036">
    <property type="entry name" value="HTHLACI"/>
</dbReference>
<dbReference type="CDD" id="cd01545">
    <property type="entry name" value="PBP1_SalR"/>
    <property type="match status" value="1"/>
</dbReference>
<comment type="caution">
    <text evidence="1">The sequence shown here is derived from an EMBL/GenBank/DDBJ whole genome shotgun (WGS) entry which is preliminary data.</text>
</comment>
<dbReference type="OrthoDB" id="9798934at2"/>
<dbReference type="Pfam" id="PF00356">
    <property type="entry name" value="LacI"/>
    <property type="match status" value="1"/>
</dbReference>
<protein>
    <submittedName>
        <fullName evidence="1">LacI family DNA-binding transcriptional regulator</fullName>
    </submittedName>
</protein>
<dbReference type="PROSITE" id="PS50932">
    <property type="entry name" value="HTH_LACI_2"/>
    <property type="match status" value="1"/>
</dbReference>
<dbReference type="RefSeq" id="WP_019337388.1">
    <property type="nucleotide sequence ID" value="NZ_JAXAXO010000012.1"/>
</dbReference>
<dbReference type="SUPFAM" id="SSF47413">
    <property type="entry name" value="lambda repressor-like DNA-binding domains"/>
    <property type="match status" value="1"/>
</dbReference>
<dbReference type="InterPro" id="IPR028082">
    <property type="entry name" value="Peripla_BP_I"/>
</dbReference>
<dbReference type="EMBL" id="JADUNO010000006">
    <property type="protein sequence ID" value="MBH1638468.1"/>
    <property type="molecule type" value="Genomic_DNA"/>
</dbReference>
<dbReference type="InterPro" id="IPR010982">
    <property type="entry name" value="Lambda_DNA-bd_dom_sf"/>
</dbReference>
<dbReference type="GO" id="GO:0003700">
    <property type="term" value="F:DNA-binding transcription factor activity"/>
    <property type="evidence" value="ECO:0007669"/>
    <property type="project" value="TreeGrafter"/>
</dbReference>
<dbReference type="PANTHER" id="PTHR30146:SF153">
    <property type="entry name" value="LACTOSE OPERON REPRESSOR"/>
    <property type="match status" value="1"/>
</dbReference>
<dbReference type="GeneID" id="90523921"/>
<dbReference type="Gene3D" id="1.10.260.40">
    <property type="entry name" value="lambda repressor-like DNA-binding domains"/>
    <property type="match status" value="1"/>
</dbReference>
<dbReference type="GO" id="GO:0000976">
    <property type="term" value="F:transcription cis-regulatory region binding"/>
    <property type="evidence" value="ECO:0007669"/>
    <property type="project" value="TreeGrafter"/>
</dbReference>
<sequence length="352" mass="38342">MSVRNKNDAATPALAKGKAATINDIARLSGVSKKTVSRIINNSPLVRKDTRDKVEALMREVGYTPDPLARGLAFRRSFLIGMVYDNPTAQYIVDMQYGALDALRGSSFELVVHPCDSRSPGYIEGVRRFVQQQKLHGVILVPRASEDQALADMLDEIGCRFTRVAALPLDESSQMVVTHDRDGAAEAADYLLSLGHRDIALVTGPSAYRSAHERTAGFIDALSQRGIELPKDRIIEAGYTFESGVAAAEKLLLGKRRPTAIFTGNDEMAAGIYKVALRAGINIPRQLSIVGYDDSPLASRLWPSLTSVRRHTRDTGRTAAAMLIQPEGQAALPIASVRPHLIVRDSCQPPED</sequence>
<dbReference type="Pfam" id="PF13377">
    <property type="entry name" value="Peripla_BP_3"/>
    <property type="match status" value="1"/>
</dbReference>
<dbReference type="SMART" id="SM00354">
    <property type="entry name" value="HTH_LACI"/>
    <property type="match status" value="1"/>
</dbReference>
<accession>A0A0M0NNH4</accession>
<dbReference type="Proteomes" id="UP000616785">
    <property type="component" value="Unassembled WGS sequence"/>
</dbReference>
<evidence type="ECO:0000313" key="2">
    <source>
        <dbReference type="Proteomes" id="UP000616785"/>
    </source>
</evidence>
<name>A0A0M0NNH4_STEMA</name>
<dbReference type="AlphaFoldDB" id="A0A0M0NNH4"/>
<dbReference type="InterPro" id="IPR046335">
    <property type="entry name" value="LacI/GalR-like_sensor"/>
</dbReference>
<dbReference type="PROSITE" id="PS00356">
    <property type="entry name" value="HTH_LACI_1"/>
    <property type="match status" value="1"/>
</dbReference>
<dbReference type="CDD" id="cd01392">
    <property type="entry name" value="HTH_LacI"/>
    <property type="match status" value="1"/>
</dbReference>
<keyword evidence="1" id="KW-0238">DNA-binding</keyword>
<dbReference type="Gene3D" id="3.40.50.2300">
    <property type="match status" value="2"/>
</dbReference>